<dbReference type="EMBL" id="KL526903">
    <property type="protein sequence ID" value="KFO91485.1"/>
    <property type="molecule type" value="Genomic_DNA"/>
</dbReference>
<proteinExistence type="predicted"/>
<organism evidence="1 2">
    <name type="scientific">Buceros rhinoceros silvestris</name>
    <dbReference type="NCBI Taxonomy" id="175836"/>
    <lineage>
        <taxon>Eukaryota</taxon>
        <taxon>Metazoa</taxon>
        <taxon>Chordata</taxon>
        <taxon>Craniata</taxon>
        <taxon>Vertebrata</taxon>
        <taxon>Euteleostomi</taxon>
        <taxon>Archelosauria</taxon>
        <taxon>Archosauria</taxon>
        <taxon>Dinosauria</taxon>
        <taxon>Saurischia</taxon>
        <taxon>Theropoda</taxon>
        <taxon>Coelurosauria</taxon>
        <taxon>Aves</taxon>
        <taxon>Neognathae</taxon>
        <taxon>Neoaves</taxon>
        <taxon>Telluraves</taxon>
        <taxon>Coraciimorphae</taxon>
        <taxon>Bucerotiformes</taxon>
        <taxon>Bucerotidae</taxon>
        <taxon>Buceros</taxon>
    </lineage>
</organism>
<evidence type="ECO:0000313" key="2">
    <source>
        <dbReference type="Proteomes" id="UP000054064"/>
    </source>
</evidence>
<evidence type="ECO:0000313" key="1">
    <source>
        <dbReference type="EMBL" id="KFO91485.1"/>
    </source>
</evidence>
<feature type="non-terminal residue" evidence="1">
    <location>
        <position position="1"/>
    </location>
</feature>
<sequence>AHLFTTRNFVFILSDSVPQYGLLFPGHAFQDLFFNVIEVFHYLPAKAILCSNENLNYL</sequence>
<dbReference type="Proteomes" id="UP000054064">
    <property type="component" value="Unassembled WGS sequence"/>
</dbReference>
<name>A0A091HA15_BUCRH</name>
<reference evidence="1 2" key="1">
    <citation type="submission" date="2014-04" db="EMBL/GenBank/DDBJ databases">
        <title>Genome evolution of avian class.</title>
        <authorList>
            <person name="Zhang G."/>
            <person name="Li C."/>
        </authorList>
    </citation>
    <scope>NUCLEOTIDE SEQUENCE [LARGE SCALE GENOMIC DNA]</scope>
    <source>
        <strain evidence="1">BGI_N320</strain>
    </source>
</reference>
<feature type="non-terminal residue" evidence="1">
    <location>
        <position position="58"/>
    </location>
</feature>
<accession>A0A091HA15</accession>
<protein>
    <submittedName>
        <fullName evidence="1">Uncharacterized protein</fullName>
    </submittedName>
</protein>
<dbReference type="AlphaFoldDB" id="A0A091HA15"/>
<keyword evidence="2" id="KW-1185">Reference proteome</keyword>
<gene>
    <name evidence="1" type="ORF">N320_03171</name>
</gene>